<dbReference type="AlphaFoldDB" id="A0A2C9WYM5"/>
<evidence type="ECO:0000313" key="3">
    <source>
        <dbReference type="Proteomes" id="UP000194857"/>
    </source>
</evidence>
<name>A0A2C9WYM5_PSEAI</name>
<evidence type="ECO:0000313" key="2">
    <source>
        <dbReference type="EMBL" id="OTI54854.1"/>
    </source>
</evidence>
<sequence length="65" mass="6947">MERGGHGGSSNDVDERRGTVVARSGSKVNRFSRKTVAPLPEISLCSRFVGGGSKGMAPAGFRRRR</sequence>
<evidence type="ECO:0000256" key="1">
    <source>
        <dbReference type="SAM" id="MobiDB-lite"/>
    </source>
</evidence>
<organism evidence="2 3">
    <name type="scientific">Pseudomonas aeruginosa</name>
    <dbReference type="NCBI Taxonomy" id="287"/>
    <lineage>
        <taxon>Bacteria</taxon>
        <taxon>Pseudomonadati</taxon>
        <taxon>Pseudomonadota</taxon>
        <taxon>Gammaproteobacteria</taxon>
        <taxon>Pseudomonadales</taxon>
        <taxon>Pseudomonadaceae</taxon>
        <taxon>Pseudomonas</taxon>
    </lineage>
</organism>
<dbReference type="EMBL" id="NFFZ01000037">
    <property type="protein sequence ID" value="OTI54854.1"/>
    <property type="molecule type" value="Genomic_DNA"/>
</dbReference>
<reference evidence="3" key="1">
    <citation type="submission" date="2017-05" db="EMBL/GenBank/DDBJ databases">
        <authorList>
            <person name="Giani T."/>
            <person name="Arena F."/>
            <person name="Pollini S."/>
            <person name="Di Pilato V."/>
            <person name="D'Andrea M.M."/>
            <person name="Henrici De Angelis L."/>
            <person name="Bassetti M."/>
            <person name="Rossolini G.M."/>
        </authorList>
    </citation>
    <scope>NUCLEOTIDE SEQUENCE [LARGE SCALE GENOMIC DNA]</scope>
    <source>
        <strain evidence="3">S567_C10_BS</strain>
    </source>
</reference>
<feature type="region of interest" description="Disordered" evidence="1">
    <location>
        <begin position="1"/>
        <end position="26"/>
    </location>
</feature>
<comment type="caution">
    <text evidence="2">The sequence shown here is derived from an EMBL/GenBank/DDBJ whole genome shotgun (WGS) entry which is preliminary data.</text>
</comment>
<proteinExistence type="predicted"/>
<gene>
    <name evidence="2" type="ORF">CAZ10_35945</name>
</gene>
<dbReference type="Proteomes" id="UP000194857">
    <property type="component" value="Unassembled WGS sequence"/>
</dbReference>
<accession>A0A2C9WYM5</accession>
<dbReference type="KEGG" id="paeb:NCGM1900_4207"/>
<protein>
    <submittedName>
        <fullName evidence="2">Uncharacterized protein</fullName>
    </submittedName>
</protein>